<dbReference type="InterPro" id="IPR036533">
    <property type="entry name" value="BAG_dom_sf"/>
</dbReference>
<feature type="region of interest" description="Disordered" evidence="1">
    <location>
        <begin position="412"/>
        <end position="509"/>
    </location>
</feature>
<dbReference type="GO" id="GO:0051087">
    <property type="term" value="F:protein-folding chaperone binding"/>
    <property type="evidence" value="ECO:0007669"/>
    <property type="project" value="InterPro"/>
</dbReference>
<feature type="region of interest" description="Disordered" evidence="1">
    <location>
        <begin position="126"/>
        <end position="207"/>
    </location>
</feature>
<feature type="compositionally biased region" description="Pro residues" evidence="1">
    <location>
        <begin position="176"/>
        <end position="186"/>
    </location>
</feature>
<protein>
    <recommendedName>
        <fullName evidence="2">BAG domain-containing protein</fullName>
    </recommendedName>
</protein>
<evidence type="ECO:0000256" key="1">
    <source>
        <dbReference type="SAM" id="MobiDB-lite"/>
    </source>
</evidence>
<sequence length="509" mass="56666">MEPDNQSNQSRERSIPITTTQGNMTTTHFPLTSSSSYSGASSPFNSARNDIFNQFHQFRKNQHPDEMFSDSTFSSLNHPPMNLASRHGDFFSHGHRDETDDGQESHQPRIFNIPIQIETAEGVVPLSRTNSHSPSSSQYRNQSYHASPTPGGGPIGSASSSPVPERVGEQSRQRPGPSPTPPPKPKFIPSFKPEAQSYAQPQHSQFHRVHTIPVKLEKNCKPSEPMSYSPNHNEEVRQTVPVHDQKASAEARFGRDSPDSQQSGGPHVVNIPINLESSQSGESKSKISDRAGSGQSKPVGDFTKESFDSLDLVRNVEKETCRLEKEVMEFAGEGQDKNYRFLDEMLTRCMLKLDNIDSHGREDVRSARKSALAHVDRVIAILESKVSKSQTVESQIETLADKIETECNMQQLSDAASSMDSEPEETHKQGVSEISESVTGQDNEPDEMEIESGTSQSKKISDEQIDTQDEETNDEAIEEDPAGDDGLKQQKRSSLKKWIKRNLQRSRPK</sequence>
<evidence type="ECO:0000259" key="2">
    <source>
        <dbReference type="PROSITE" id="PS51035"/>
    </source>
</evidence>
<name>T1KFW1_TETUR</name>
<feature type="compositionally biased region" description="Basic residues" evidence="1">
    <location>
        <begin position="489"/>
        <end position="509"/>
    </location>
</feature>
<feature type="region of interest" description="Disordered" evidence="1">
    <location>
        <begin position="1"/>
        <end position="42"/>
    </location>
</feature>
<feature type="compositionally biased region" description="Low complexity" evidence="1">
    <location>
        <begin position="33"/>
        <end position="42"/>
    </location>
</feature>
<proteinExistence type="predicted"/>
<dbReference type="STRING" id="32264.T1KFW1"/>
<dbReference type="Gene3D" id="1.20.58.120">
    <property type="entry name" value="BAG domain"/>
    <property type="match status" value="1"/>
</dbReference>
<dbReference type="OrthoDB" id="333905at2759"/>
<feature type="compositionally biased region" description="Polar residues" evidence="1">
    <location>
        <begin position="432"/>
        <end position="442"/>
    </location>
</feature>
<dbReference type="SMART" id="SM00264">
    <property type="entry name" value="BAG"/>
    <property type="match status" value="1"/>
</dbReference>
<feature type="compositionally biased region" description="Acidic residues" evidence="1">
    <location>
        <begin position="463"/>
        <end position="483"/>
    </location>
</feature>
<evidence type="ECO:0000313" key="4">
    <source>
        <dbReference type="Proteomes" id="UP000015104"/>
    </source>
</evidence>
<dbReference type="AlphaFoldDB" id="T1KFW1"/>
<dbReference type="HOGENOM" id="CLU_535689_0_0_1"/>
<dbReference type="InterPro" id="IPR003103">
    <property type="entry name" value="BAG_domain"/>
</dbReference>
<accession>T1KFW1</accession>
<dbReference type="EnsemblMetazoa" id="tetur10g04560.1">
    <property type="protein sequence ID" value="tetur10g04560.1"/>
    <property type="gene ID" value="tetur10g04560"/>
</dbReference>
<evidence type="ECO:0000313" key="3">
    <source>
        <dbReference type="EnsemblMetazoa" id="tetur10g04560.1"/>
    </source>
</evidence>
<keyword evidence="4" id="KW-1185">Reference proteome</keyword>
<gene>
    <name evidence="3" type="primary">107363476</name>
</gene>
<feature type="compositionally biased region" description="Basic and acidic residues" evidence="1">
    <location>
        <begin position="232"/>
        <end position="258"/>
    </location>
</feature>
<dbReference type="eggNOG" id="KOG4361">
    <property type="taxonomic scope" value="Eukaryota"/>
</dbReference>
<feature type="region of interest" description="Disordered" evidence="1">
    <location>
        <begin position="86"/>
        <end position="106"/>
    </location>
</feature>
<dbReference type="Pfam" id="PF02179">
    <property type="entry name" value="BAG"/>
    <property type="match status" value="1"/>
</dbReference>
<feature type="region of interest" description="Disordered" evidence="1">
    <location>
        <begin position="220"/>
        <end position="303"/>
    </location>
</feature>
<feature type="compositionally biased region" description="Polar residues" evidence="1">
    <location>
        <begin position="127"/>
        <end position="146"/>
    </location>
</feature>
<dbReference type="PROSITE" id="PS51035">
    <property type="entry name" value="BAG"/>
    <property type="match status" value="1"/>
</dbReference>
<feature type="compositionally biased region" description="Polar residues" evidence="1">
    <location>
        <begin position="16"/>
        <end position="32"/>
    </location>
</feature>
<reference evidence="4" key="1">
    <citation type="submission" date="2011-08" db="EMBL/GenBank/DDBJ databases">
        <authorList>
            <person name="Rombauts S."/>
        </authorList>
    </citation>
    <scope>NUCLEOTIDE SEQUENCE</scope>
    <source>
        <strain evidence="4">London</strain>
    </source>
</reference>
<feature type="domain" description="BAG" evidence="2">
    <location>
        <begin position="309"/>
        <end position="386"/>
    </location>
</feature>
<dbReference type="EMBL" id="CAEY01000039">
    <property type="status" value="NOT_ANNOTATED_CDS"/>
    <property type="molecule type" value="Genomic_DNA"/>
</dbReference>
<reference evidence="3" key="2">
    <citation type="submission" date="2015-06" db="UniProtKB">
        <authorList>
            <consortium name="EnsemblMetazoa"/>
        </authorList>
    </citation>
    <scope>IDENTIFICATION</scope>
</reference>
<dbReference type="SUPFAM" id="SSF63491">
    <property type="entry name" value="BAG domain"/>
    <property type="match status" value="1"/>
</dbReference>
<dbReference type="Proteomes" id="UP000015104">
    <property type="component" value="Unassembled WGS sequence"/>
</dbReference>
<organism evidence="3 4">
    <name type="scientific">Tetranychus urticae</name>
    <name type="common">Two-spotted spider mite</name>
    <dbReference type="NCBI Taxonomy" id="32264"/>
    <lineage>
        <taxon>Eukaryota</taxon>
        <taxon>Metazoa</taxon>
        <taxon>Ecdysozoa</taxon>
        <taxon>Arthropoda</taxon>
        <taxon>Chelicerata</taxon>
        <taxon>Arachnida</taxon>
        <taxon>Acari</taxon>
        <taxon>Acariformes</taxon>
        <taxon>Trombidiformes</taxon>
        <taxon>Prostigmata</taxon>
        <taxon>Eleutherengona</taxon>
        <taxon>Raphignathae</taxon>
        <taxon>Tetranychoidea</taxon>
        <taxon>Tetranychidae</taxon>
        <taxon>Tetranychus</taxon>
    </lineage>
</organism>